<evidence type="ECO:0000313" key="1">
    <source>
        <dbReference type="EMBL" id="KJK74305.1"/>
    </source>
</evidence>
<sequence>MILAPPRRAGQTKYISSIVSSRRDGYNFSISARRAADLHHDHDQDTTTTTIIIINNMSSEKQMTNAADNDVVEQPGGGRELICTTHDRSQFSGRTATNDIEDMARDVALRSGAAPTDQWSMHYNSVSRMVSRGKLPPRRRPTTMAVFGWRA</sequence>
<keyword evidence="2" id="KW-1185">Reference proteome</keyword>
<accession>A0A0D9NNW6</accession>
<dbReference type="Proteomes" id="UP000054544">
    <property type="component" value="Unassembled WGS sequence"/>
</dbReference>
<dbReference type="EMBL" id="KE384761">
    <property type="protein sequence ID" value="KJK74305.1"/>
    <property type="molecule type" value="Genomic_DNA"/>
</dbReference>
<proteinExistence type="predicted"/>
<organism evidence="1 2">
    <name type="scientific">Metarhizium anisopliae BRIP 53293</name>
    <dbReference type="NCBI Taxonomy" id="1291518"/>
    <lineage>
        <taxon>Eukaryota</taxon>
        <taxon>Fungi</taxon>
        <taxon>Dikarya</taxon>
        <taxon>Ascomycota</taxon>
        <taxon>Pezizomycotina</taxon>
        <taxon>Sordariomycetes</taxon>
        <taxon>Hypocreomycetidae</taxon>
        <taxon>Hypocreales</taxon>
        <taxon>Clavicipitaceae</taxon>
        <taxon>Metarhizium</taxon>
    </lineage>
</organism>
<protein>
    <submittedName>
        <fullName evidence="1">Uncharacterized protein</fullName>
    </submittedName>
</protein>
<dbReference type="AlphaFoldDB" id="A0A0D9NNW6"/>
<reference evidence="2" key="1">
    <citation type="journal article" date="2014" name="BMC Genomics">
        <title>The genome sequence of the biocontrol fungus Metarhizium anisopliae and comparative genomics of Metarhizium species.</title>
        <authorList>
            <person name="Pattemore J.A."/>
            <person name="Hane J.K."/>
            <person name="Williams A.H."/>
            <person name="Wilson B.A."/>
            <person name="Stodart B.J."/>
            <person name="Ash G.J."/>
        </authorList>
    </citation>
    <scope>NUCLEOTIDE SEQUENCE [LARGE SCALE GENOMIC DNA]</scope>
    <source>
        <strain evidence="2">BRIP 53293</strain>
    </source>
</reference>
<gene>
    <name evidence="1" type="ORF">H634G_10451</name>
</gene>
<name>A0A0D9NNW6_METAN</name>
<evidence type="ECO:0000313" key="2">
    <source>
        <dbReference type="Proteomes" id="UP000054544"/>
    </source>
</evidence>